<evidence type="ECO:0000256" key="2">
    <source>
        <dbReference type="SAM" id="SignalP"/>
    </source>
</evidence>
<reference evidence="3" key="1">
    <citation type="submission" date="2024-07" db="EMBL/GenBank/DDBJ databases">
        <authorList>
            <person name="Li X.-J."/>
            <person name="Wang X."/>
        </authorList>
    </citation>
    <scope>NUCLEOTIDE SEQUENCE</scope>
    <source>
        <strain evidence="3">HSP-536</strain>
    </source>
</reference>
<dbReference type="AlphaFoldDB" id="A0AB39V502"/>
<evidence type="ECO:0000256" key="1">
    <source>
        <dbReference type="SAM" id="MobiDB-lite"/>
    </source>
</evidence>
<sequence length="213" mass="24192">MRKVLLGMLMFLFVASCGSGPNKAVSKFIDNIKAEKFDEAAKYTTDENFKENMKAGYNNEIQQFLFKTLLENIEYKIIKTEKQDDETSIVTVEIKTVDMQKIFLQLFKRLTKGTFSKDGKSLTIEEIMREELESKNKEKTKNVTQFVVKKTEDGEKVVVTAENIDIMLGKLNTTLSNLNTLGNTKDETAVELPETGPSTGVSQKPEELRNQKK</sequence>
<evidence type="ECO:0000313" key="3">
    <source>
        <dbReference type="EMBL" id="XDU62841.1"/>
    </source>
</evidence>
<name>A0AB39V502_9FUSO</name>
<proteinExistence type="predicted"/>
<feature type="signal peptide" evidence="2">
    <location>
        <begin position="1"/>
        <end position="24"/>
    </location>
</feature>
<protein>
    <submittedName>
        <fullName evidence="3">DUF4878 domain-containing protein</fullName>
    </submittedName>
</protein>
<dbReference type="RefSeq" id="WP_369716725.1">
    <property type="nucleotide sequence ID" value="NZ_CP165647.1"/>
</dbReference>
<dbReference type="KEGG" id="lala:AB8B28_03040"/>
<dbReference type="EMBL" id="CP165647">
    <property type="protein sequence ID" value="XDU62841.1"/>
    <property type="molecule type" value="Genomic_DNA"/>
</dbReference>
<dbReference type="PROSITE" id="PS51257">
    <property type="entry name" value="PROKAR_LIPOPROTEIN"/>
    <property type="match status" value="1"/>
</dbReference>
<feature type="region of interest" description="Disordered" evidence="1">
    <location>
        <begin position="186"/>
        <end position="213"/>
    </location>
</feature>
<organism evidence="3">
    <name type="scientific">Leptotrichia alba</name>
    <dbReference type="NCBI Taxonomy" id="3239304"/>
    <lineage>
        <taxon>Bacteria</taxon>
        <taxon>Fusobacteriati</taxon>
        <taxon>Fusobacteriota</taxon>
        <taxon>Fusobacteriia</taxon>
        <taxon>Fusobacteriales</taxon>
        <taxon>Leptotrichiaceae</taxon>
        <taxon>Leptotrichia</taxon>
    </lineage>
</organism>
<gene>
    <name evidence="3" type="ORF">AB8B28_03040</name>
</gene>
<feature type="chain" id="PRO_5044290592" evidence="2">
    <location>
        <begin position="25"/>
        <end position="213"/>
    </location>
</feature>
<keyword evidence="2" id="KW-0732">Signal</keyword>
<accession>A0AB39V502</accession>
<feature type="compositionally biased region" description="Basic and acidic residues" evidence="1">
    <location>
        <begin position="204"/>
        <end position="213"/>
    </location>
</feature>